<protein>
    <recommendedName>
        <fullName evidence="9">Mpv17-like protein 2</fullName>
    </recommendedName>
</protein>
<comment type="similarity">
    <text evidence="2 6">Belongs to the peroxisomal membrane protein PXMP2/4 family.</text>
</comment>
<dbReference type="GeneID" id="6502168"/>
<reference evidence="7 8" key="1">
    <citation type="journal article" date="2007" name="Nature">
        <title>Evolution of genes and genomes on the Drosophila phylogeny.</title>
        <authorList>
            <consortium name="Drosophila 12 Genomes Consortium"/>
            <person name="Clark A.G."/>
            <person name="Eisen M.B."/>
            <person name="Smith D.R."/>
            <person name="Bergman C.M."/>
            <person name="Oliver B."/>
            <person name="Markow T.A."/>
            <person name="Kaufman T.C."/>
            <person name="Kellis M."/>
            <person name="Gelbart W."/>
            <person name="Iyer V.N."/>
            <person name="Pollard D.A."/>
            <person name="Sackton T.B."/>
            <person name="Larracuente A.M."/>
            <person name="Singh N.D."/>
            <person name="Abad J.P."/>
            <person name="Abt D.N."/>
            <person name="Adryan B."/>
            <person name="Aguade M."/>
            <person name="Akashi H."/>
            <person name="Anderson W.W."/>
            <person name="Aquadro C.F."/>
            <person name="Ardell D.H."/>
            <person name="Arguello R."/>
            <person name="Artieri C.G."/>
            <person name="Barbash D.A."/>
            <person name="Barker D."/>
            <person name="Barsanti P."/>
            <person name="Batterham P."/>
            <person name="Batzoglou S."/>
            <person name="Begun D."/>
            <person name="Bhutkar A."/>
            <person name="Blanco E."/>
            <person name="Bosak S.A."/>
            <person name="Bradley R.K."/>
            <person name="Brand A.D."/>
            <person name="Brent M.R."/>
            <person name="Brooks A.N."/>
            <person name="Brown R.H."/>
            <person name="Butlin R.K."/>
            <person name="Caggese C."/>
            <person name="Calvi B.R."/>
            <person name="Bernardo de Carvalho A."/>
            <person name="Caspi A."/>
            <person name="Castrezana S."/>
            <person name="Celniker S.E."/>
            <person name="Chang J.L."/>
            <person name="Chapple C."/>
            <person name="Chatterji S."/>
            <person name="Chinwalla A."/>
            <person name="Civetta A."/>
            <person name="Clifton S.W."/>
            <person name="Comeron J.M."/>
            <person name="Costello J.C."/>
            <person name="Coyne J.A."/>
            <person name="Daub J."/>
            <person name="David R.G."/>
            <person name="Delcher A.L."/>
            <person name="Delehaunty K."/>
            <person name="Do C.B."/>
            <person name="Ebling H."/>
            <person name="Edwards K."/>
            <person name="Eickbush T."/>
            <person name="Evans J.D."/>
            <person name="Filipski A."/>
            <person name="Findeiss S."/>
            <person name="Freyhult E."/>
            <person name="Fulton L."/>
            <person name="Fulton R."/>
            <person name="Garcia A.C."/>
            <person name="Gardiner A."/>
            <person name="Garfield D.A."/>
            <person name="Garvin B.E."/>
            <person name="Gibson G."/>
            <person name="Gilbert D."/>
            <person name="Gnerre S."/>
            <person name="Godfrey J."/>
            <person name="Good R."/>
            <person name="Gotea V."/>
            <person name="Gravely B."/>
            <person name="Greenberg A.J."/>
            <person name="Griffiths-Jones S."/>
            <person name="Gross S."/>
            <person name="Guigo R."/>
            <person name="Gustafson E.A."/>
            <person name="Haerty W."/>
            <person name="Hahn M.W."/>
            <person name="Halligan D.L."/>
            <person name="Halpern A.L."/>
            <person name="Halter G.M."/>
            <person name="Han M.V."/>
            <person name="Heger A."/>
            <person name="Hillier L."/>
            <person name="Hinrichs A.S."/>
            <person name="Holmes I."/>
            <person name="Hoskins R.A."/>
            <person name="Hubisz M.J."/>
            <person name="Hultmark D."/>
            <person name="Huntley M.A."/>
            <person name="Jaffe D.B."/>
            <person name="Jagadeeshan S."/>
            <person name="Jeck W.R."/>
            <person name="Johnson J."/>
            <person name="Jones C.D."/>
            <person name="Jordan W.C."/>
            <person name="Karpen G.H."/>
            <person name="Kataoka E."/>
            <person name="Keightley P.D."/>
            <person name="Kheradpour P."/>
            <person name="Kirkness E.F."/>
            <person name="Koerich L.B."/>
            <person name="Kristiansen K."/>
            <person name="Kudrna D."/>
            <person name="Kulathinal R.J."/>
            <person name="Kumar S."/>
            <person name="Kwok R."/>
            <person name="Lander E."/>
            <person name="Langley C.H."/>
            <person name="Lapoint R."/>
            <person name="Lazzaro B.P."/>
            <person name="Lee S.J."/>
            <person name="Levesque L."/>
            <person name="Li R."/>
            <person name="Lin C.F."/>
            <person name="Lin M.F."/>
            <person name="Lindblad-Toh K."/>
            <person name="Llopart A."/>
            <person name="Long M."/>
            <person name="Low L."/>
            <person name="Lozovsky E."/>
            <person name="Lu J."/>
            <person name="Luo M."/>
            <person name="Machado C.A."/>
            <person name="Makalowski W."/>
            <person name="Marzo M."/>
            <person name="Matsuda M."/>
            <person name="Matzkin L."/>
            <person name="McAllister B."/>
            <person name="McBride C.S."/>
            <person name="McKernan B."/>
            <person name="McKernan K."/>
            <person name="Mendez-Lago M."/>
            <person name="Minx P."/>
            <person name="Mollenhauer M.U."/>
            <person name="Montooth K."/>
            <person name="Mount S.M."/>
            <person name="Mu X."/>
            <person name="Myers E."/>
            <person name="Negre B."/>
            <person name="Newfeld S."/>
            <person name="Nielsen R."/>
            <person name="Noor M.A."/>
            <person name="O'Grady P."/>
            <person name="Pachter L."/>
            <person name="Papaceit M."/>
            <person name="Parisi M.J."/>
            <person name="Parisi M."/>
            <person name="Parts L."/>
            <person name="Pedersen J.S."/>
            <person name="Pesole G."/>
            <person name="Phillippy A.M."/>
            <person name="Ponting C.P."/>
            <person name="Pop M."/>
            <person name="Porcelli D."/>
            <person name="Powell J.R."/>
            <person name="Prohaska S."/>
            <person name="Pruitt K."/>
            <person name="Puig M."/>
            <person name="Quesneville H."/>
            <person name="Ram K.R."/>
            <person name="Rand D."/>
            <person name="Rasmussen M.D."/>
            <person name="Reed L.K."/>
            <person name="Reenan R."/>
            <person name="Reily A."/>
            <person name="Remington K.A."/>
            <person name="Rieger T.T."/>
            <person name="Ritchie M.G."/>
            <person name="Robin C."/>
            <person name="Rogers Y.H."/>
            <person name="Rohde C."/>
            <person name="Rozas J."/>
            <person name="Rubenfield M.J."/>
            <person name="Ruiz A."/>
            <person name="Russo S."/>
            <person name="Salzberg S.L."/>
            <person name="Sanchez-Gracia A."/>
            <person name="Saranga D.J."/>
            <person name="Sato H."/>
            <person name="Schaeffer S.W."/>
            <person name="Schatz M.C."/>
            <person name="Schlenke T."/>
            <person name="Schwartz R."/>
            <person name="Segarra C."/>
            <person name="Singh R.S."/>
            <person name="Sirot L."/>
            <person name="Sirota M."/>
            <person name="Sisneros N.B."/>
            <person name="Smith C.D."/>
            <person name="Smith T.F."/>
            <person name="Spieth J."/>
            <person name="Stage D.E."/>
            <person name="Stark A."/>
            <person name="Stephan W."/>
            <person name="Strausberg R.L."/>
            <person name="Strempel S."/>
            <person name="Sturgill D."/>
            <person name="Sutton G."/>
            <person name="Sutton G.G."/>
            <person name="Tao W."/>
            <person name="Teichmann S."/>
            <person name="Tobari Y.N."/>
            <person name="Tomimura Y."/>
            <person name="Tsolas J.M."/>
            <person name="Valente V.L."/>
            <person name="Venter E."/>
            <person name="Venter J.C."/>
            <person name="Vicario S."/>
            <person name="Vieira F.G."/>
            <person name="Vilella A.J."/>
            <person name="Villasante A."/>
            <person name="Walenz B."/>
            <person name="Wang J."/>
            <person name="Wasserman M."/>
            <person name="Watts T."/>
            <person name="Wilson D."/>
            <person name="Wilson R.K."/>
            <person name="Wing R.A."/>
            <person name="Wolfner M.F."/>
            <person name="Wong A."/>
            <person name="Wong G.K."/>
            <person name="Wu C.I."/>
            <person name="Wu G."/>
            <person name="Yamamoto D."/>
            <person name="Yang H.P."/>
            <person name="Yang S.P."/>
            <person name="Yorke J.A."/>
            <person name="Yoshida K."/>
            <person name="Zdobnov E."/>
            <person name="Zhang P."/>
            <person name="Zhang Y."/>
            <person name="Zimin A.V."/>
            <person name="Baldwin J."/>
            <person name="Abdouelleil A."/>
            <person name="Abdulkadir J."/>
            <person name="Abebe A."/>
            <person name="Abera B."/>
            <person name="Abreu J."/>
            <person name="Acer S.C."/>
            <person name="Aftuck L."/>
            <person name="Alexander A."/>
            <person name="An P."/>
            <person name="Anderson E."/>
            <person name="Anderson S."/>
            <person name="Arachi H."/>
            <person name="Azer M."/>
            <person name="Bachantsang P."/>
            <person name="Barry A."/>
            <person name="Bayul T."/>
            <person name="Berlin A."/>
            <person name="Bessette D."/>
            <person name="Bloom T."/>
            <person name="Blye J."/>
            <person name="Boguslavskiy L."/>
            <person name="Bonnet C."/>
            <person name="Boukhgalter B."/>
            <person name="Bourzgui I."/>
            <person name="Brown A."/>
            <person name="Cahill P."/>
            <person name="Channer S."/>
            <person name="Cheshatsang Y."/>
            <person name="Chuda L."/>
            <person name="Citroen M."/>
            <person name="Collymore A."/>
            <person name="Cooke P."/>
            <person name="Costello M."/>
            <person name="D'Aco K."/>
            <person name="Daza R."/>
            <person name="De Haan G."/>
            <person name="DeGray S."/>
            <person name="DeMaso C."/>
            <person name="Dhargay N."/>
            <person name="Dooley K."/>
            <person name="Dooley E."/>
            <person name="Doricent M."/>
            <person name="Dorje P."/>
            <person name="Dorjee K."/>
            <person name="Dupes A."/>
            <person name="Elong R."/>
            <person name="Falk J."/>
            <person name="Farina A."/>
            <person name="Faro S."/>
            <person name="Ferguson D."/>
            <person name="Fisher S."/>
            <person name="Foley C.D."/>
            <person name="Franke A."/>
            <person name="Friedrich D."/>
            <person name="Gadbois L."/>
            <person name="Gearin G."/>
            <person name="Gearin C.R."/>
            <person name="Giannoukos G."/>
            <person name="Goode T."/>
            <person name="Graham J."/>
            <person name="Grandbois E."/>
            <person name="Grewal S."/>
            <person name="Gyaltsen K."/>
            <person name="Hafez N."/>
            <person name="Hagos B."/>
            <person name="Hall J."/>
            <person name="Henson C."/>
            <person name="Hollinger A."/>
            <person name="Honan T."/>
            <person name="Huard M.D."/>
            <person name="Hughes L."/>
            <person name="Hurhula B."/>
            <person name="Husby M.E."/>
            <person name="Kamat A."/>
            <person name="Kanga B."/>
            <person name="Kashin S."/>
            <person name="Khazanovich D."/>
            <person name="Kisner P."/>
            <person name="Lance K."/>
            <person name="Lara M."/>
            <person name="Lee W."/>
            <person name="Lennon N."/>
            <person name="Letendre F."/>
            <person name="LeVine R."/>
            <person name="Lipovsky A."/>
            <person name="Liu X."/>
            <person name="Liu J."/>
            <person name="Liu S."/>
            <person name="Lokyitsang T."/>
            <person name="Lokyitsang Y."/>
            <person name="Lubonja R."/>
            <person name="Lui A."/>
            <person name="MacDonald P."/>
            <person name="Magnisalis V."/>
            <person name="Maru K."/>
            <person name="Matthews C."/>
            <person name="McCusker W."/>
            <person name="McDonough S."/>
            <person name="Mehta T."/>
            <person name="Meldrim J."/>
            <person name="Meneus L."/>
            <person name="Mihai O."/>
            <person name="Mihalev A."/>
            <person name="Mihova T."/>
            <person name="Mittelman R."/>
            <person name="Mlenga V."/>
            <person name="Montmayeur A."/>
            <person name="Mulrain L."/>
            <person name="Navidi A."/>
            <person name="Naylor J."/>
            <person name="Negash T."/>
            <person name="Nguyen T."/>
            <person name="Nguyen N."/>
            <person name="Nicol R."/>
            <person name="Norbu C."/>
            <person name="Norbu N."/>
            <person name="Novod N."/>
            <person name="O'Neill B."/>
            <person name="Osman S."/>
            <person name="Markiewicz E."/>
            <person name="Oyono O.L."/>
            <person name="Patti C."/>
            <person name="Phunkhang P."/>
            <person name="Pierre F."/>
            <person name="Priest M."/>
            <person name="Raghuraman S."/>
            <person name="Rege F."/>
            <person name="Reyes R."/>
            <person name="Rise C."/>
            <person name="Rogov P."/>
            <person name="Ross K."/>
            <person name="Ryan E."/>
            <person name="Settipalli S."/>
            <person name="Shea T."/>
            <person name="Sherpa N."/>
            <person name="Shi L."/>
            <person name="Shih D."/>
            <person name="Sparrow T."/>
            <person name="Spaulding J."/>
            <person name="Stalker J."/>
            <person name="Stange-Thomann N."/>
            <person name="Stavropoulos S."/>
            <person name="Stone C."/>
            <person name="Strader C."/>
            <person name="Tesfaye S."/>
            <person name="Thomson T."/>
            <person name="Thoulutsang Y."/>
            <person name="Thoulutsang D."/>
            <person name="Topham K."/>
            <person name="Topping I."/>
            <person name="Tsamla T."/>
            <person name="Vassiliev H."/>
            <person name="Vo A."/>
            <person name="Wangchuk T."/>
            <person name="Wangdi T."/>
            <person name="Weiand M."/>
            <person name="Wilkinson J."/>
            <person name="Wilson A."/>
            <person name="Yadav S."/>
            <person name="Young G."/>
            <person name="Yu Q."/>
            <person name="Zembek L."/>
            <person name="Zhong D."/>
            <person name="Zimmer A."/>
            <person name="Zwirko Z."/>
            <person name="Jaffe D.B."/>
            <person name="Alvarez P."/>
            <person name="Brockman W."/>
            <person name="Butler J."/>
            <person name="Chin C."/>
            <person name="Gnerre S."/>
            <person name="Grabherr M."/>
            <person name="Kleber M."/>
            <person name="Mauceli E."/>
            <person name="MacCallum I."/>
        </authorList>
    </citation>
    <scope>NUCLEOTIDE SEQUENCE [LARGE SCALE GENOMIC DNA]</scope>
    <source>
        <strain evidence="8">Tucson 14024-0371.13</strain>
    </source>
</reference>
<evidence type="ECO:0008006" key="9">
    <source>
        <dbReference type="Google" id="ProtNLM"/>
    </source>
</evidence>
<keyword evidence="8" id="KW-1185">Reference proteome</keyword>
<sequence>MQSLRFPSRSLLLLNAVRGQRCPRINLPRNSTSGSVRGGTAGAGAGGGATGAAGARAGAGGVSGLTAGALQKLREWHANAFSTRFLLFTNVGISLTLSCLGDVLEQHFEIYCGEIERFESTRTGHMAISGVTVGIICHYWYKMLDKRLPGRSMRIVAKKIVLDQLICSPIYISAFFVTLGLLERKDKNEVWAEIKEKAWKLYAAEWTVWPVAQFVNFYWIPTHYRIFYDNIISLGYDVLTSKVKHKQTHLKKLP</sequence>
<gene>
    <name evidence="7" type="primary">Dana\GF19409</name>
    <name evidence="7" type="synonym">dana_GLEANR_21450</name>
    <name evidence="7" type="ORF">GF19409</name>
</gene>
<feature type="transmembrane region" description="Helical" evidence="6">
    <location>
        <begin position="161"/>
        <end position="182"/>
    </location>
</feature>
<accession>B3MXN7</accession>
<evidence type="ECO:0000313" key="7">
    <source>
        <dbReference type="EMBL" id="EDV38502.1"/>
    </source>
</evidence>
<dbReference type="PANTHER" id="PTHR11266:SF8">
    <property type="entry name" value="MPV17-LIKE PROTEIN 2"/>
    <property type="match status" value="1"/>
</dbReference>
<evidence type="ECO:0000313" key="8">
    <source>
        <dbReference type="Proteomes" id="UP000007801"/>
    </source>
</evidence>
<name>B3MXN7_DROAN</name>
<organism evidence="7 8">
    <name type="scientific">Drosophila ananassae</name>
    <name type="common">Fruit fly</name>
    <dbReference type="NCBI Taxonomy" id="7217"/>
    <lineage>
        <taxon>Eukaryota</taxon>
        <taxon>Metazoa</taxon>
        <taxon>Ecdysozoa</taxon>
        <taxon>Arthropoda</taxon>
        <taxon>Hexapoda</taxon>
        <taxon>Insecta</taxon>
        <taxon>Pterygota</taxon>
        <taxon>Neoptera</taxon>
        <taxon>Endopterygota</taxon>
        <taxon>Diptera</taxon>
        <taxon>Brachycera</taxon>
        <taxon>Muscomorpha</taxon>
        <taxon>Ephydroidea</taxon>
        <taxon>Drosophilidae</taxon>
        <taxon>Drosophila</taxon>
        <taxon>Sophophora</taxon>
    </lineage>
</organism>
<dbReference type="GO" id="GO:0016020">
    <property type="term" value="C:membrane"/>
    <property type="evidence" value="ECO:0007669"/>
    <property type="project" value="UniProtKB-SubCell"/>
</dbReference>
<dbReference type="HOGENOM" id="CLU_049109_4_1_1"/>
<dbReference type="STRING" id="7217.B3MXN7"/>
<dbReference type="PANTHER" id="PTHR11266">
    <property type="entry name" value="PEROXISOMAL MEMBRANE PROTEIN 2, PXMP2 MPV17"/>
    <property type="match status" value="1"/>
</dbReference>
<evidence type="ECO:0000256" key="1">
    <source>
        <dbReference type="ARBA" id="ARBA00004141"/>
    </source>
</evidence>
<dbReference type="eggNOG" id="KOG1944">
    <property type="taxonomic scope" value="Eukaryota"/>
</dbReference>
<evidence type="ECO:0000256" key="2">
    <source>
        <dbReference type="ARBA" id="ARBA00006824"/>
    </source>
</evidence>
<dbReference type="OMA" id="IICHYWY"/>
<dbReference type="PhylomeDB" id="B3MXN7"/>
<dbReference type="Proteomes" id="UP000007801">
    <property type="component" value="Unassembled WGS sequence"/>
</dbReference>
<evidence type="ECO:0000256" key="4">
    <source>
        <dbReference type="ARBA" id="ARBA00022989"/>
    </source>
</evidence>
<keyword evidence="3 6" id="KW-0812">Transmembrane</keyword>
<dbReference type="Pfam" id="PF04117">
    <property type="entry name" value="Mpv17_PMP22"/>
    <property type="match status" value="1"/>
</dbReference>
<dbReference type="AlphaFoldDB" id="B3MXN7"/>
<evidence type="ECO:0000256" key="6">
    <source>
        <dbReference type="RuleBase" id="RU363053"/>
    </source>
</evidence>
<evidence type="ECO:0000256" key="3">
    <source>
        <dbReference type="ARBA" id="ARBA00022692"/>
    </source>
</evidence>
<dbReference type="KEGG" id="dan:6502168"/>
<keyword evidence="5 6" id="KW-0472">Membrane</keyword>
<proteinExistence type="inferred from homology"/>
<dbReference type="FunCoup" id="B3MXN7">
    <property type="interactions" value="448"/>
</dbReference>
<comment type="subcellular location">
    <subcellularLocation>
        <location evidence="1">Membrane</location>
        <topology evidence="1">Multi-pass membrane protein</topology>
    </subcellularLocation>
</comment>
<dbReference type="InParanoid" id="B3MXN7"/>
<keyword evidence="4 6" id="KW-1133">Transmembrane helix</keyword>
<dbReference type="OrthoDB" id="5345392at2759"/>
<evidence type="ECO:0000256" key="5">
    <source>
        <dbReference type="ARBA" id="ARBA00023136"/>
    </source>
</evidence>
<dbReference type="GO" id="GO:0061668">
    <property type="term" value="P:mitochondrial ribosome assembly"/>
    <property type="evidence" value="ECO:0007669"/>
    <property type="project" value="TreeGrafter"/>
</dbReference>
<dbReference type="EMBL" id="CH902630">
    <property type="protein sequence ID" value="EDV38502.1"/>
    <property type="molecule type" value="Genomic_DNA"/>
</dbReference>
<comment type="caution">
    <text evidence="6">Lacks conserved residue(s) required for the propagation of feature annotation.</text>
</comment>
<dbReference type="InterPro" id="IPR007248">
    <property type="entry name" value="Mpv17_PMP22"/>
</dbReference>
<dbReference type="GO" id="GO:0005739">
    <property type="term" value="C:mitochondrion"/>
    <property type="evidence" value="ECO:0007669"/>
    <property type="project" value="TreeGrafter"/>
</dbReference>